<gene>
    <name evidence="4" type="ORF">CAMP_LOCUS7949</name>
</gene>
<dbReference type="Pfam" id="PF00102">
    <property type="entry name" value="Y_phosphatase"/>
    <property type="match status" value="1"/>
</dbReference>
<dbReference type="InterPro" id="IPR003595">
    <property type="entry name" value="Tyr_Pase_cat"/>
</dbReference>
<dbReference type="Proteomes" id="UP001152747">
    <property type="component" value="Unassembled WGS sequence"/>
</dbReference>
<dbReference type="Gene3D" id="3.90.190.10">
    <property type="entry name" value="Protein tyrosine phosphatase superfamily"/>
    <property type="match status" value="1"/>
</dbReference>
<reference evidence="4" key="1">
    <citation type="submission" date="2022-11" db="EMBL/GenBank/DDBJ databases">
        <authorList>
            <person name="Kikuchi T."/>
        </authorList>
    </citation>
    <scope>NUCLEOTIDE SEQUENCE</scope>
    <source>
        <strain evidence="4">PS1010</strain>
    </source>
</reference>
<protein>
    <recommendedName>
        <fullName evidence="6">Tyrosine-protein phosphatase domain-containing protein</fullName>
    </recommendedName>
</protein>
<feature type="region of interest" description="Disordered" evidence="1">
    <location>
        <begin position="1"/>
        <end position="98"/>
    </location>
</feature>
<dbReference type="CDD" id="cd00047">
    <property type="entry name" value="PTPc"/>
    <property type="match status" value="1"/>
</dbReference>
<dbReference type="SUPFAM" id="SSF52799">
    <property type="entry name" value="(Phosphotyrosine protein) phosphatases II"/>
    <property type="match status" value="1"/>
</dbReference>
<sequence>MNKKENKSRTIVKGVGKSSEEARKYESNSEDERKQQPKKLKILSLFRNSQESSEDDKRMKKLNIRTVKELDKETKKKTVRKTAAAKRPNAKEEKTKGASTYTVLSTYTQMQPPTENDFEDENMNVSPCPTNINVVPAVAAININPTHAPILNLLYKLGLEHSEVMKEQWKRIDTKIEIKASDCQAYNENKNWNQEKDKECLDINRVKINDGYVHASYFETKEIPRKFILSQIPIEESKKIAAFWSMIYQENLKTVYVLCSADEKISGIFPISNSGADSVKFGNLQVRKIEDFSEDLHCFDIYKSDSPFRTKIQFLNDWPENGVAKNTKKLVTVLTNVVDDLQQNNIAIVSRRGTGRAATFLAISYGCYLTKNGTNFNLKKICRAIRKQRPGAISNYLQFVFIYSMIFQFSLQNMTDLELKTRTQKTIQDIDLILKNE</sequence>
<feature type="domain" description="Tyrosine specific protein phosphatases" evidence="3">
    <location>
        <begin position="328"/>
        <end position="400"/>
    </location>
</feature>
<evidence type="ECO:0000256" key="1">
    <source>
        <dbReference type="SAM" id="MobiDB-lite"/>
    </source>
</evidence>
<evidence type="ECO:0000313" key="5">
    <source>
        <dbReference type="Proteomes" id="UP001152747"/>
    </source>
</evidence>
<name>A0A9P1MZE6_9PELO</name>
<dbReference type="GO" id="GO:0004725">
    <property type="term" value="F:protein tyrosine phosphatase activity"/>
    <property type="evidence" value="ECO:0007669"/>
    <property type="project" value="InterPro"/>
</dbReference>
<evidence type="ECO:0008006" key="6">
    <source>
        <dbReference type="Google" id="ProtNLM"/>
    </source>
</evidence>
<evidence type="ECO:0000259" key="2">
    <source>
        <dbReference type="PROSITE" id="PS50055"/>
    </source>
</evidence>
<evidence type="ECO:0000259" key="3">
    <source>
        <dbReference type="PROSITE" id="PS50056"/>
    </source>
</evidence>
<evidence type="ECO:0000313" key="4">
    <source>
        <dbReference type="EMBL" id="CAI5445312.1"/>
    </source>
</evidence>
<comment type="caution">
    <text evidence="4">The sequence shown here is derived from an EMBL/GenBank/DDBJ whole genome shotgun (WGS) entry which is preliminary data.</text>
</comment>
<dbReference type="InterPro" id="IPR000242">
    <property type="entry name" value="PTP_cat"/>
</dbReference>
<accession>A0A9P1MZE6</accession>
<dbReference type="PANTHER" id="PTHR23219">
    <property type="entry name" value="TYROSINE-PROTEIN PHOSPHATASE C15H7.3-RELATED"/>
    <property type="match status" value="1"/>
</dbReference>
<feature type="domain" description="Tyrosine-protein phosphatase" evidence="2">
    <location>
        <begin position="165"/>
        <end position="409"/>
    </location>
</feature>
<dbReference type="SMART" id="SM00404">
    <property type="entry name" value="PTPc_motif"/>
    <property type="match status" value="1"/>
</dbReference>
<proteinExistence type="predicted"/>
<dbReference type="EMBL" id="CANHGI010000003">
    <property type="protein sequence ID" value="CAI5445312.1"/>
    <property type="molecule type" value="Genomic_DNA"/>
</dbReference>
<dbReference type="PROSITE" id="PS50056">
    <property type="entry name" value="TYR_PHOSPHATASE_2"/>
    <property type="match status" value="1"/>
</dbReference>
<dbReference type="InterPro" id="IPR029021">
    <property type="entry name" value="Prot-tyrosine_phosphatase-like"/>
</dbReference>
<feature type="compositionally biased region" description="Basic and acidic residues" evidence="1">
    <location>
        <begin position="18"/>
        <end position="35"/>
    </location>
</feature>
<keyword evidence="5" id="KW-1185">Reference proteome</keyword>
<dbReference type="PANTHER" id="PTHR23219:SF13">
    <property type="entry name" value="TYROSINE-PROTEIN PHOSPHATASE DOMAIN-CONTAINING PROTEIN"/>
    <property type="match status" value="1"/>
</dbReference>
<feature type="compositionally biased region" description="Basic and acidic residues" evidence="1">
    <location>
        <begin position="66"/>
        <end position="76"/>
    </location>
</feature>
<dbReference type="InterPro" id="IPR000387">
    <property type="entry name" value="Tyr_Pase_dom"/>
</dbReference>
<dbReference type="AlphaFoldDB" id="A0A9P1MZE6"/>
<dbReference type="PROSITE" id="PS50055">
    <property type="entry name" value="TYR_PHOSPHATASE_PTP"/>
    <property type="match status" value="1"/>
</dbReference>
<organism evidence="4 5">
    <name type="scientific">Caenorhabditis angaria</name>
    <dbReference type="NCBI Taxonomy" id="860376"/>
    <lineage>
        <taxon>Eukaryota</taxon>
        <taxon>Metazoa</taxon>
        <taxon>Ecdysozoa</taxon>
        <taxon>Nematoda</taxon>
        <taxon>Chromadorea</taxon>
        <taxon>Rhabditida</taxon>
        <taxon>Rhabditina</taxon>
        <taxon>Rhabditomorpha</taxon>
        <taxon>Rhabditoidea</taxon>
        <taxon>Rhabditidae</taxon>
        <taxon>Peloderinae</taxon>
        <taxon>Caenorhabditis</taxon>
    </lineage>
</organism>
<dbReference type="SMART" id="SM00194">
    <property type="entry name" value="PTPc"/>
    <property type="match status" value="1"/>
</dbReference>